<dbReference type="SUPFAM" id="SSF141868">
    <property type="entry name" value="EAL domain-like"/>
    <property type="match status" value="1"/>
</dbReference>
<dbReference type="Gene3D" id="3.30.70.270">
    <property type="match status" value="1"/>
</dbReference>
<dbReference type="PANTHER" id="PTHR44757:SF2">
    <property type="entry name" value="BIOFILM ARCHITECTURE MAINTENANCE PROTEIN MBAA"/>
    <property type="match status" value="1"/>
</dbReference>
<feature type="domain" description="EAL" evidence="1">
    <location>
        <begin position="492"/>
        <end position="747"/>
    </location>
</feature>
<evidence type="ECO:0000313" key="4">
    <source>
        <dbReference type="Proteomes" id="UP000188243"/>
    </source>
</evidence>
<dbReference type="CDD" id="cd00130">
    <property type="entry name" value="PAS"/>
    <property type="match status" value="1"/>
</dbReference>
<dbReference type="InterPro" id="IPR029016">
    <property type="entry name" value="GAF-like_dom_sf"/>
</dbReference>
<dbReference type="InterPro" id="IPR043128">
    <property type="entry name" value="Rev_trsase/Diguanyl_cyclase"/>
</dbReference>
<dbReference type="InterPro" id="IPR029787">
    <property type="entry name" value="Nucleotide_cyclase"/>
</dbReference>
<dbReference type="SUPFAM" id="SSF55073">
    <property type="entry name" value="Nucleotide cyclase"/>
    <property type="match status" value="1"/>
</dbReference>
<dbReference type="Gene3D" id="3.30.450.20">
    <property type="entry name" value="PAS domain"/>
    <property type="match status" value="1"/>
</dbReference>
<dbReference type="InterPro" id="IPR000014">
    <property type="entry name" value="PAS"/>
</dbReference>
<dbReference type="Proteomes" id="UP000188243">
    <property type="component" value="Chromosome"/>
</dbReference>
<dbReference type="SUPFAM" id="SSF55785">
    <property type="entry name" value="PYP-like sensor domain (PAS domain)"/>
    <property type="match status" value="1"/>
</dbReference>
<dbReference type="Gene3D" id="3.20.20.450">
    <property type="entry name" value="EAL domain"/>
    <property type="match status" value="1"/>
</dbReference>
<dbReference type="Pfam" id="PF00563">
    <property type="entry name" value="EAL"/>
    <property type="match status" value="1"/>
</dbReference>
<dbReference type="Pfam" id="PF00990">
    <property type="entry name" value="GGDEF"/>
    <property type="match status" value="1"/>
</dbReference>
<dbReference type="AlphaFoldDB" id="A0A1Q2H2X5"/>
<accession>A0A1Q2H2X5</accession>
<sequence length="751" mass="83840">MDTTRLRKLLSHQQGILSKIALGTPLNDILNDICLSIEEIIEDESAKCSILSLKDGQLFHCAAPNIDEKYCQAINGIAIGPNMGSCGTAAYSNRRVIVEDIAVSPLWVEFKELALGFGLKSCWSTPIISTQSMTLGTFAIYHGTAKSPSVQDLELIDYFVHFSSIALEKNVESLNAKKLIADLQQSNEKFKAFTKVMPDLILILSEEGEYTDIYGSSNDLLCKSPREIINKNVSDALPEREALLVMDVIAQTLATNDVQFFEYELETQKGKITFEGRTAPLDHYHPNNPSQRHVVWMARDISIRKNAEKEIEKLAFFDALTGLPNRRMLSDKLALCVEKIKHTHKTAALLFLDLDNFKRINDSLGHSAGDEVLIELANRLSAVLNNSGTLARVGGDEFIVLLEHVGEKQNHANIESENIAKKLQGVFNEKFEVGNLAFQVSCSIGICLIDDINLIPDNILKFADTAMYRSKMKGGNSCSFYDPALQTLLENQAELETDIVRAIACDEFCAYFQPQINATGHIVGAEALIRWDHPNKGLIAPNEFIPIAEQYGLIQKLQNIVLRDICILINELSSNKIINESFCISINISQCQFNSSTLKSELLKAITHFNVLPSQIKLEITESMLSGDIVSMIYQMEELKDKGFMFSIDDFGTGYSCLTHLSAFPVKELKIDKSFIDKVLDNGTGFSIVQTIINLGKSLNLSVVAEGVEQLAQYEMLKLMNIDSIQGYLIAKPMPHNHYLQWHKDHFEKTL</sequence>
<evidence type="ECO:0000259" key="1">
    <source>
        <dbReference type="PROSITE" id="PS50883"/>
    </source>
</evidence>
<dbReference type="InterPro" id="IPR001633">
    <property type="entry name" value="EAL_dom"/>
</dbReference>
<protein>
    <submittedName>
        <fullName evidence="3">Bifunctional diguanylate cyclase/phosphodiesterase</fullName>
    </submittedName>
</protein>
<dbReference type="InterPro" id="IPR000160">
    <property type="entry name" value="GGDEF_dom"/>
</dbReference>
<dbReference type="InterPro" id="IPR052155">
    <property type="entry name" value="Biofilm_reg_signaling"/>
</dbReference>
<reference evidence="3 4" key="1">
    <citation type="submission" date="2017-02" db="EMBL/GenBank/DDBJ databases">
        <title>Complete genome sequence of the cold-active Pseudoalteromonas aliena strain EH1 isolated from Arctic seawater.</title>
        <authorList>
            <person name="Kim E."/>
            <person name="Heo E."/>
            <person name="Kim H."/>
            <person name="Kim D."/>
        </authorList>
    </citation>
    <scope>NUCLEOTIDE SEQUENCE [LARGE SCALE GENOMIC DNA]</scope>
    <source>
        <strain evidence="3 4">EH1</strain>
    </source>
</reference>
<dbReference type="STRING" id="247523.B0W48_19095"/>
<dbReference type="Gene3D" id="3.30.450.40">
    <property type="match status" value="1"/>
</dbReference>
<proteinExistence type="predicted"/>
<dbReference type="CDD" id="cd01948">
    <property type="entry name" value="EAL"/>
    <property type="match status" value="1"/>
</dbReference>
<evidence type="ECO:0000259" key="2">
    <source>
        <dbReference type="PROSITE" id="PS50887"/>
    </source>
</evidence>
<dbReference type="InterPro" id="IPR013656">
    <property type="entry name" value="PAS_4"/>
</dbReference>
<dbReference type="InterPro" id="IPR035965">
    <property type="entry name" value="PAS-like_dom_sf"/>
</dbReference>
<dbReference type="KEGG" id="paln:B0W48_19095"/>
<dbReference type="NCBIfam" id="TIGR00254">
    <property type="entry name" value="GGDEF"/>
    <property type="match status" value="1"/>
</dbReference>
<dbReference type="InterPro" id="IPR003018">
    <property type="entry name" value="GAF"/>
</dbReference>
<gene>
    <name evidence="3" type="ORF">B0W48_19095</name>
</gene>
<organism evidence="3 4">
    <name type="scientific">Pseudoalteromonas aliena</name>
    <dbReference type="NCBI Taxonomy" id="247523"/>
    <lineage>
        <taxon>Bacteria</taxon>
        <taxon>Pseudomonadati</taxon>
        <taxon>Pseudomonadota</taxon>
        <taxon>Gammaproteobacteria</taxon>
        <taxon>Alteromonadales</taxon>
        <taxon>Pseudoalteromonadaceae</taxon>
        <taxon>Pseudoalteromonas</taxon>
    </lineage>
</organism>
<dbReference type="SUPFAM" id="SSF55781">
    <property type="entry name" value="GAF domain-like"/>
    <property type="match status" value="1"/>
</dbReference>
<dbReference type="NCBIfam" id="TIGR00229">
    <property type="entry name" value="sensory_box"/>
    <property type="match status" value="1"/>
</dbReference>
<dbReference type="Pfam" id="PF08448">
    <property type="entry name" value="PAS_4"/>
    <property type="match status" value="1"/>
</dbReference>
<dbReference type="SMART" id="SM00267">
    <property type="entry name" value="GGDEF"/>
    <property type="match status" value="1"/>
</dbReference>
<dbReference type="PROSITE" id="PS50887">
    <property type="entry name" value="GGDEF"/>
    <property type="match status" value="1"/>
</dbReference>
<dbReference type="PROSITE" id="PS50883">
    <property type="entry name" value="EAL"/>
    <property type="match status" value="1"/>
</dbReference>
<evidence type="ECO:0000313" key="3">
    <source>
        <dbReference type="EMBL" id="AQQ01706.1"/>
    </source>
</evidence>
<dbReference type="InterPro" id="IPR035919">
    <property type="entry name" value="EAL_sf"/>
</dbReference>
<feature type="domain" description="GGDEF" evidence="2">
    <location>
        <begin position="345"/>
        <end position="483"/>
    </location>
</feature>
<dbReference type="EMBL" id="CP019628">
    <property type="protein sequence ID" value="AQQ01706.1"/>
    <property type="molecule type" value="Genomic_DNA"/>
</dbReference>
<dbReference type="SMART" id="SM00052">
    <property type="entry name" value="EAL"/>
    <property type="match status" value="1"/>
</dbReference>
<dbReference type="Pfam" id="PF13185">
    <property type="entry name" value="GAF_2"/>
    <property type="match status" value="1"/>
</dbReference>
<dbReference type="CDD" id="cd01949">
    <property type="entry name" value="GGDEF"/>
    <property type="match status" value="1"/>
</dbReference>
<dbReference type="PANTHER" id="PTHR44757">
    <property type="entry name" value="DIGUANYLATE CYCLASE DGCP"/>
    <property type="match status" value="1"/>
</dbReference>
<dbReference type="RefSeq" id="WP_077538360.1">
    <property type="nucleotide sequence ID" value="NZ_CP019628.1"/>
</dbReference>
<name>A0A1Q2H2X5_9GAMM</name>